<reference evidence="5" key="1">
    <citation type="submission" date="2022-09" db="EMBL/GenBank/DDBJ databases">
        <title>Actin cytoskeleton and complex cell architecture in an #Asgard archaeon.</title>
        <authorList>
            <person name="Ponce Toledo R.I."/>
            <person name="Schleper C."/>
            <person name="Rodrigues Oliveira T."/>
            <person name="Wollweber F."/>
            <person name="Xu J."/>
            <person name="Rittmann S."/>
            <person name="Klingl A."/>
            <person name="Pilhofer M."/>
        </authorList>
    </citation>
    <scope>NUCLEOTIDE SEQUENCE</scope>
    <source>
        <strain evidence="5">B-35</strain>
    </source>
</reference>
<organism evidence="5 6">
    <name type="scientific">Candidatus Lokiarchaeum ossiferum</name>
    <dbReference type="NCBI Taxonomy" id="2951803"/>
    <lineage>
        <taxon>Archaea</taxon>
        <taxon>Promethearchaeati</taxon>
        <taxon>Promethearchaeota</taxon>
        <taxon>Promethearchaeia</taxon>
        <taxon>Promethearchaeales</taxon>
        <taxon>Promethearchaeaceae</taxon>
        <taxon>Candidatus Lokiarchaeum</taxon>
    </lineage>
</organism>
<evidence type="ECO:0000313" key="6">
    <source>
        <dbReference type="Proteomes" id="UP001208689"/>
    </source>
</evidence>
<name>A0ABY6HUZ1_9ARCH</name>
<evidence type="ECO:0000256" key="3">
    <source>
        <dbReference type="SAM" id="Phobius"/>
    </source>
</evidence>
<dbReference type="InterPro" id="IPR001769">
    <property type="entry name" value="Gingipain"/>
</dbReference>
<dbReference type="Gene3D" id="3.40.50.1460">
    <property type="match status" value="1"/>
</dbReference>
<protein>
    <recommendedName>
        <fullName evidence="4">Gingipain domain-containing protein</fullName>
    </recommendedName>
</protein>
<keyword evidence="3" id="KW-0472">Membrane</keyword>
<dbReference type="Gene3D" id="3.40.50.10390">
    <property type="entry name" value="Gingipain r, domain 1"/>
    <property type="match status" value="1"/>
</dbReference>
<feature type="transmembrane region" description="Helical" evidence="3">
    <location>
        <begin position="901"/>
        <end position="918"/>
    </location>
</feature>
<feature type="domain" description="Gingipain" evidence="4">
    <location>
        <begin position="88"/>
        <end position="493"/>
    </location>
</feature>
<dbReference type="Pfam" id="PF01364">
    <property type="entry name" value="Peptidase_C25"/>
    <property type="match status" value="1"/>
</dbReference>
<evidence type="ECO:0000256" key="2">
    <source>
        <dbReference type="SAM" id="MobiDB-lite"/>
    </source>
</evidence>
<sequence>MKKSKEFQRKGHLKKILIFLFLCGLLQGSTSKITDDTEETLQIKDLIVDESLKAVILNNMQLYSHRKIDQTPQVNAPPHQTEDVNTSYIIVTTNAIETNSAELQDFVKYKQYLGFNVEVITEDDYGYFFGQDRAHAIRTWLKNQQTPKNIEYVLLIGDPDDGGDVPMLKVWPRSGTGSDEFTFTDYYYADLSGNWDSDSDGFYGEYEDTEVDFQTEVFAGRIPVYDEDYSTLDEILFRIRSHHNQTYEGKNNILLPMAISNYENEDNQGYERTDGLNLPEELYTNVLAGLGMNDTVLYEGAGLDPVLPSAFHYTNNLNASNFETYFNYDQGAVLWWGHGSDSGVYRKYWSADDGDGVPEDNASEMDWEPFVSSSSVGNLETDVPAFIYQSSCNNGNPENSNNLGYALLKQGAAISTVSAAQVSWYGVGEWEADMWDYVSDNTGLGYKYMDNLLRLNLPAGDALFESKYNGGDLWGAESWMNKMEFNLYGDPQLDYWGSLKSTATNPFPAFNSTEISSSAQLMVYVDDPDSDTLTVSFFNAKDDSLIGTQFGVSSGDVAAVEWSELLNDTTYEWYTVTGDGQSYNISNTWNFTTFQEPGAPTWDPAPLNQFIEFGYDWYYDLNATDPSGIDCYTINDTTHFHIDSETGNLTTVGILPIGTYPLEIMVNDTLGNENFFEIMIQVQEPGAPTWNPLPINQFIEFGQDWYYDLNATDPSGIDCYTINDTIHFYINSETGNLTTVGLLPIGTYPLEIRVNDTLGNEMNHNLSFSVRDTTSPTWNQPPSDQILTEGNALNIQVIATDLSNITYSINATSEFVINDEGIIQNITELTKSFYWIKISVVDQYGNGLHTIVKITIEFLNTTTSEDASRSTSEGTSETTSEGDSPNNWITYLQPTDTNTQLGIIGGIGGLIVVILIMAKKKS</sequence>
<evidence type="ECO:0000313" key="5">
    <source>
        <dbReference type="EMBL" id="UYP47333.1"/>
    </source>
</evidence>
<accession>A0ABY6HUZ1</accession>
<dbReference type="Proteomes" id="UP001208689">
    <property type="component" value="Chromosome"/>
</dbReference>
<evidence type="ECO:0000256" key="1">
    <source>
        <dbReference type="ARBA" id="ARBA00022729"/>
    </source>
</evidence>
<keyword evidence="6" id="KW-1185">Reference proteome</keyword>
<keyword evidence="3" id="KW-0812">Transmembrane</keyword>
<keyword evidence="3" id="KW-1133">Transmembrane helix</keyword>
<dbReference type="EMBL" id="CP104013">
    <property type="protein sequence ID" value="UYP47333.1"/>
    <property type="molecule type" value="Genomic_DNA"/>
</dbReference>
<dbReference type="SUPFAM" id="SSF52129">
    <property type="entry name" value="Caspase-like"/>
    <property type="match status" value="1"/>
</dbReference>
<dbReference type="InterPro" id="IPR029031">
    <property type="entry name" value="Gingipain_N_sf"/>
</dbReference>
<dbReference type="InterPro" id="IPR029030">
    <property type="entry name" value="Caspase-like_dom_sf"/>
</dbReference>
<evidence type="ECO:0000259" key="4">
    <source>
        <dbReference type="Pfam" id="PF01364"/>
    </source>
</evidence>
<proteinExistence type="predicted"/>
<feature type="compositionally biased region" description="Low complexity" evidence="2">
    <location>
        <begin position="870"/>
        <end position="882"/>
    </location>
</feature>
<keyword evidence="1" id="KW-0732">Signal</keyword>
<gene>
    <name evidence="5" type="ORF">NEF87_003618</name>
</gene>
<feature type="region of interest" description="Disordered" evidence="2">
    <location>
        <begin position="864"/>
        <end position="888"/>
    </location>
</feature>